<keyword evidence="3" id="KW-1185">Reference proteome</keyword>
<feature type="domain" description="DUF6089" evidence="1">
    <location>
        <begin position="3"/>
        <end position="229"/>
    </location>
</feature>
<evidence type="ECO:0000259" key="1">
    <source>
        <dbReference type="Pfam" id="PF19573"/>
    </source>
</evidence>
<dbReference type="SUPFAM" id="SSF56925">
    <property type="entry name" value="OMPA-like"/>
    <property type="match status" value="1"/>
</dbReference>
<gene>
    <name evidence="2" type="ORF">ACFFU9_05545</name>
</gene>
<comment type="caution">
    <text evidence="2">The sequence shown here is derived from an EMBL/GenBank/DDBJ whole genome shotgun (WGS) entry which is preliminary data.</text>
</comment>
<organism evidence="2 3">
    <name type="scientific">Mariniflexile ostreae</name>
    <dbReference type="NCBI Taxonomy" id="1520892"/>
    <lineage>
        <taxon>Bacteria</taxon>
        <taxon>Pseudomonadati</taxon>
        <taxon>Bacteroidota</taxon>
        <taxon>Flavobacteriia</taxon>
        <taxon>Flavobacteriales</taxon>
        <taxon>Flavobacteriaceae</taxon>
        <taxon>Mariniflexile</taxon>
    </lineage>
</organism>
<dbReference type="EMBL" id="JBHMFC010000016">
    <property type="protein sequence ID" value="MFB9056202.1"/>
    <property type="molecule type" value="Genomic_DNA"/>
</dbReference>
<evidence type="ECO:0000313" key="3">
    <source>
        <dbReference type="Proteomes" id="UP001589585"/>
    </source>
</evidence>
<dbReference type="Pfam" id="PF19573">
    <property type="entry name" value="DUF6089"/>
    <property type="match status" value="1"/>
</dbReference>
<name>A0ABV5F9U4_9FLAO</name>
<dbReference type="RefSeq" id="WP_379860401.1">
    <property type="nucleotide sequence ID" value="NZ_JBHMFC010000016.1"/>
</dbReference>
<proteinExistence type="predicted"/>
<reference evidence="2 3" key="1">
    <citation type="submission" date="2024-09" db="EMBL/GenBank/DDBJ databases">
        <authorList>
            <person name="Sun Q."/>
            <person name="Mori K."/>
        </authorList>
    </citation>
    <scope>NUCLEOTIDE SEQUENCE [LARGE SCALE GENOMIC DNA]</scope>
    <source>
        <strain evidence="2 3">CECT 8622</strain>
    </source>
</reference>
<protein>
    <submittedName>
        <fullName evidence="2">DUF6089 family protein</fullName>
    </submittedName>
</protein>
<sequence length="229" mass="25653">MRHLAIVLIIILSIPYGHAQIHELGVFVGGSNLIGDVGATDYISPNQLALGGLYKWNRSPRHSWRASLMYTKLKADDSKSDDPRRIQRDYVFASRILEASAGMEFNFFDFDLHSGKNVITPYLYTGLSIAYHKNYYFNAGVQTAENTSSLIYGIPLVLGVKTTFIDKLILGFEVGARTTFSDEIEGSVPDSESKQALYRFGNINNNDWYVFTGITLTYTFGIKPCYCAN</sequence>
<dbReference type="Proteomes" id="UP001589585">
    <property type="component" value="Unassembled WGS sequence"/>
</dbReference>
<dbReference type="InterPro" id="IPR011250">
    <property type="entry name" value="OMP/PagP_B-barrel"/>
</dbReference>
<dbReference type="InterPro" id="IPR045743">
    <property type="entry name" value="DUF6089"/>
</dbReference>
<accession>A0ABV5F9U4</accession>
<evidence type="ECO:0000313" key="2">
    <source>
        <dbReference type="EMBL" id="MFB9056202.1"/>
    </source>
</evidence>